<sequence length="390" mass="42176">MPSLFRHPGRFRPLLVLAGGLLLMPLAAGDQQAEPPASGYPPLGTEVMVPEMGLPPAEDPLALFRELPSGPAVDTPTRPTAPAVAAGSAEPIAPPPVNRLTVMLDWYPSPRHAALIVARERDLFASRGLEVDLRTPADPDVPTKLLAASRVDLALTRQPLLHLLVDRGQPLVRVATLVGTPMTALVMREDAGVENLANLAGTRVGHADLDGEAVLLASLLARHDLPREALDSPDLHFRLEQAMREGRVDGIIGAVRHLLPRALADEGLATVSVPSERFGVPRHDGLILVANRERLARQGEAIARLVDALEEATAWILEHPEESWPLLATAEPALDTPANREAWPEVRARLSLTPAALHPRRYAEFERFLVQQGIVTAVTPVERLAIDPNR</sequence>
<dbReference type="GO" id="GO:0009228">
    <property type="term" value="P:thiamine biosynthetic process"/>
    <property type="evidence" value="ECO:0007669"/>
    <property type="project" value="InterPro"/>
</dbReference>
<dbReference type="PANTHER" id="PTHR31528">
    <property type="entry name" value="4-AMINO-5-HYDROXYMETHYL-2-METHYLPYRIMIDINE PHOSPHATE SYNTHASE THI11-RELATED"/>
    <property type="match status" value="1"/>
</dbReference>
<dbReference type="OrthoDB" id="5348911at2"/>
<dbReference type="Proteomes" id="UP000219993">
    <property type="component" value="Chromosome"/>
</dbReference>
<gene>
    <name evidence="3" type="primary">thiY</name>
    <name evidence="3" type="ORF">BEI_1779</name>
</gene>
<evidence type="ECO:0000313" key="4">
    <source>
        <dbReference type="Proteomes" id="UP000219993"/>
    </source>
</evidence>
<feature type="chain" id="PRO_5013262448" evidence="1">
    <location>
        <begin position="29"/>
        <end position="390"/>
    </location>
</feature>
<reference evidence="3 4" key="1">
    <citation type="journal article" date="2017" name="Sci. Rep.">
        <title>Revealing the Saline Adaptation Strategies of the Halophilic Bacterium Halomonas beimenensis through High-throughput Omics and Transposon Mutagenesis Approaches.</title>
        <authorList>
            <person name="Chen Y.H."/>
            <person name="Lin S.S."/>
            <person name="Shyu Y.T."/>
        </authorList>
    </citation>
    <scope>NUCLEOTIDE SEQUENCE [LARGE SCALE GENOMIC DNA]</scope>
    <source>
        <strain evidence="3 4">NTU-111</strain>
    </source>
</reference>
<evidence type="ECO:0000313" key="3">
    <source>
        <dbReference type="EMBL" id="ATJ82766.1"/>
    </source>
</evidence>
<dbReference type="Gene3D" id="3.40.190.10">
    <property type="entry name" value="Periplasmic binding protein-like II"/>
    <property type="match status" value="2"/>
</dbReference>
<accession>A0A291P782</accession>
<dbReference type="InterPro" id="IPR027939">
    <property type="entry name" value="NMT1/THI5"/>
</dbReference>
<organism evidence="3 4">
    <name type="scientific">Halomonas beimenensis</name>
    <dbReference type="NCBI Taxonomy" id="475662"/>
    <lineage>
        <taxon>Bacteria</taxon>
        <taxon>Pseudomonadati</taxon>
        <taxon>Pseudomonadota</taxon>
        <taxon>Gammaproteobacteria</taxon>
        <taxon>Oceanospirillales</taxon>
        <taxon>Halomonadaceae</taxon>
        <taxon>Halomonas</taxon>
    </lineage>
</organism>
<evidence type="ECO:0000256" key="1">
    <source>
        <dbReference type="SAM" id="SignalP"/>
    </source>
</evidence>
<protein>
    <submittedName>
        <fullName evidence="3">NLPA lipoprotein</fullName>
    </submittedName>
</protein>
<evidence type="ECO:0000259" key="2">
    <source>
        <dbReference type="Pfam" id="PF09084"/>
    </source>
</evidence>
<name>A0A291P782_9GAMM</name>
<keyword evidence="4" id="KW-1185">Reference proteome</keyword>
<dbReference type="Pfam" id="PF09084">
    <property type="entry name" value="NMT1"/>
    <property type="match status" value="1"/>
</dbReference>
<feature type="domain" description="SsuA/THI5-like" evidence="2">
    <location>
        <begin position="110"/>
        <end position="322"/>
    </location>
</feature>
<dbReference type="PANTHER" id="PTHR31528:SF3">
    <property type="entry name" value="THIAMINE BIOSYNTHESIS PROTEIN HI_0357-RELATED"/>
    <property type="match status" value="1"/>
</dbReference>
<dbReference type="RefSeq" id="WP_097789168.1">
    <property type="nucleotide sequence ID" value="NZ_CP021435.1"/>
</dbReference>
<keyword evidence="1" id="KW-0732">Signal</keyword>
<dbReference type="AlphaFoldDB" id="A0A291P782"/>
<feature type="signal peptide" evidence="1">
    <location>
        <begin position="1"/>
        <end position="28"/>
    </location>
</feature>
<keyword evidence="3" id="KW-0449">Lipoprotein</keyword>
<proteinExistence type="predicted"/>
<dbReference type="SUPFAM" id="SSF53850">
    <property type="entry name" value="Periplasmic binding protein-like II"/>
    <property type="match status" value="1"/>
</dbReference>
<dbReference type="EMBL" id="CP021435">
    <property type="protein sequence ID" value="ATJ82766.1"/>
    <property type="molecule type" value="Genomic_DNA"/>
</dbReference>
<dbReference type="KEGG" id="hbe:BEI_1779"/>
<dbReference type="InterPro" id="IPR015168">
    <property type="entry name" value="SsuA/THI5"/>
</dbReference>